<evidence type="ECO:0000313" key="3">
    <source>
        <dbReference type="EMBL" id="AQK59999.1"/>
    </source>
</evidence>
<dbReference type="HOGENOM" id="CLU_666277_0_0_1"/>
<dbReference type="STRING" id="4577.K7UAU7"/>
<dbReference type="EMBL" id="CM000780">
    <property type="protein sequence ID" value="AQK59999.1"/>
    <property type="molecule type" value="Genomic_DNA"/>
</dbReference>
<dbReference type="PANTHER" id="PTHR28670">
    <property type="entry name" value="UV-STIMULATED SCAFFOLD PROTEIN A"/>
    <property type="match status" value="1"/>
</dbReference>
<feature type="coiled-coil region" evidence="1">
    <location>
        <begin position="288"/>
        <end position="315"/>
    </location>
</feature>
<dbReference type="SMR" id="K7UAU7"/>
<dbReference type="PaxDb" id="4577-GRMZM2G090910_P01"/>
<accession>K7UAU7</accession>
<dbReference type="ExpressionAtlas" id="K7UAU7">
    <property type="expression patterns" value="baseline and differential"/>
</dbReference>
<dbReference type="InterPro" id="IPR049408">
    <property type="entry name" value="UVSSA_N_a-solenoid_rpt"/>
</dbReference>
<proteinExistence type="predicted"/>
<evidence type="ECO:0000256" key="2">
    <source>
        <dbReference type="SAM" id="MobiDB-lite"/>
    </source>
</evidence>
<protein>
    <submittedName>
        <fullName evidence="3">UV-stimulated scaffold protein A-like protein</fullName>
    </submittedName>
</protein>
<dbReference type="InterPro" id="IPR032675">
    <property type="entry name" value="LRR_dom_sf"/>
</dbReference>
<dbReference type="SUPFAM" id="SSF52058">
    <property type="entry name" value="L domain-like"/>
    <property type="match status" value="1"/>
</dbReference>
<reference evidence="3" key="1">
    <citation type="submission" date="2015-12" db="EMBL/GenBank/DDBJ databases">
        <title>Update maize B73 reference genome by single molecule sequencing technologies.</title>
        <authorList>
            <consortium name="Maize Genome Sequencing Project"/>
            <person name="Ware D."/>
        </authorList>
    </citation>
    <scope>NUCLEOTIDE SEQUENCE</scope>
    <source>
        <tissue evidence="3">Seedling</tissue>
    </source>
</reference>
<keyword evidence="1" id="KW-0175">Coiled coil</keyword>
<gene>
    <name evidence="3" type="ORF">ZEAMMB73_Zm00001d053644</name>
</gene>
<name>K7UAU7_MAIZE</name>
<dbReference type="eggNOG" id="KOG2374">
    <property type="taxonomic scope" value="Eukaryota"/>
</dbReference>
<feature type="region of interest" description="Disordered" evidence="2">
    <location>
        <begin position="151"/>
        <end position="175"/>
    </location>
</feature>
<dbReference type="AlphaFoldDB" id="K7UAU7"/>
<dbReference type="eggNOG" id="KOG2739">
    <property type="taxonomic scope" value="Eukaryota"/>
</dbReference>
<organism evidence="3">
    <name type="scientific">Zea mays</name>
    <name type="common">Maize</name>
    <dbReference type="NCBI Taxonomy" id="4577"/>
    <lineage>
        <taxon>Eukaryota</taxon>
        <taxon>Viridiplantae</taxon>
        <taxon>Streptophyta</taxon>
        <taxon>Embryophyta</taxon>
        <taxon>Tracheophyta</taxon>
        <taxon>Spermatophyta</taxon>
        <taxon>Magnoliopsida</taxon>
        <taxon>Liliopsida</taxon>
        <taxon>Poales</taxon>
        <taxon>Poaceae</taxon>
        <taxon>PACMAD clade</taxon>
        <taxon>Panicoideae</taxon>
        <taxon>Andropogonodae</taxon>
        <taxon>Andropogoneae</taxon>
        <taxon>Tripsacinae</taxon>
        <taxon>Zea</taxon>
    </lineage>
</organism>
<feature type="compositionally biased region" description="Acidic residues" evidence="2">
    <location>
        <begin position="158"/>
        <end position="171"/>
    </location>
</feature>
<dbReference type="InParanoid" id="K7UAU7"/>
<sequence length="413" mass="45612">MAAAAEDDATWDRAISAATKATSAPKILTLDAAVKSSTGRLLSAALIGRFAASLQEFSVTGAALSSLMGLPCLPTLWRLSFPDNRLSGPAALAAVAEACGATLRHHDLGNNSFAEVEELAPLTRVGVELLDLYQCPVTKVKGLKHLDGADAEGNERLEMDDDEDDEEDNEKGDEREGWGEVQLLAFSIADELFMRSKLFRSLLADSLDGFLPLAIGFRRANPLPPPTTSAALLRKATVQALERWHHLFGAHYRQLRLAVEYLKESARVQFSGLRATVDARAAHETRMQEIYAGKVEQLRENLASIKAEIRSTIDEIRNGLEIICAEHKKVEGYYVDDEEEIASLLMRSIRTASLMAGEWVPETQENEAVFDALREAHRLLVSNHLVTVQEWITVLVRDHCSELGLDLDNFHMR</sequence>
<dbReference type="Gene3D" id="3.80.10.10">
    <property type="entry name" value="Ribonuclease Inhibitor"/>
    <property type="match status" value="1"/>
</dbReference>
<dbReference type="PANTHER" id="PTHR28670:SF1">
    <property type="entry name" value="UV-STIMULATED SCAFFOLD PROTEIN A"/>
    <property type="match status" value="1"/>
</dbReference>
<evidence type="ECO:0000256" key="1">
    <source>
        <dbReference type="SAM" id="Coils"/>
    </source>
</evidence>
<dbReference type="GO" id="GO:0009411">
    <property type="term" value="P:response to UV"/>
    <property type="evidence" value="ECO:0007669"/>
    <property type="project" value="InterPro"/>
</dbReference>
<dbReference type="InterPro" id="IPR018610">
    <property type="entry name" value="UVSSA"/>
</dbReference>
<dbReference type="Pfam" id="PF20867">
    <property type="entry name" value="UVSSA_N"/>
    <property type="match status" value="1"/>
</dbReference>